<protein>
    <submittedName>
        <fullName evidence="2">Uncharacterized protein</fullName>
    </submittedName>
</protein>
<proteinExistence type="predicted"/>
<dbReference type="VEuPathDB" id="TriTrypDB:LdCL_220010200"/>
<dbReference type="VEuPathDB" id="TriTrypDB:LDHU3_22.0700"/>
<sequence length="623" mass="65636">MPATTTAVLPRHRHRESARSVVQRLHAIPVQLLPPHVFKLQHAASSCDSDTGKDAPSVSPAAEFDATAAADEGTTGDACAELGMNSVCLVTTAAAAAPSSTRASATGEGALISSFASPAAEQRLAYEVAAAHALRGGRVLFLNAPTSQAFSLARFAVTIERQWMALQPRRQEALSVRQGDAATLHDAQNFTQMGCAGRTASSPASARTASSEPCLQSLNSEAQLRARQRAVLDAVRRVEVLPCTSMEDFYAVCQAYTFPTVTVADGAPEASGPEGTPNSPSSRVCGVTCSRGSGQPSASREPKMRTELVFPSSLSFTDSGAVTATAAAAAPASSLAALSAAASSPTAARTSTLHEVDIVPLCIVDGFMGRMSTSALLERASGQAIPLLHYVLCLLQRRLKCAVMLVEAGGSSRSDAWGDLPSPAMVLAASDLVQRLRSPHMHPSPIVPVSHAAWSLAQVPAVSFSEVGVEVERQPGKKAARADGAAAHTARTWFSQAPPVSLHDVQLSVAYVECDSVWRPLRHGDRHMEACDARSGATSRHDELLLPFSVAWRYRVHLMKTTVGEAAGTRAQSEWASLAPFSWLASAIGSADVLIWHTQQHAVHWFMDAELPVAVPVDPSSGR</sequence>
<accession>A0A504Y6Y5</accession>
<comment type="caution">
    <text evidence="2">The sequence shown here is derived from an EMBL/GenBank/DDBJ whole genome shotgun (WGS) entry which is preliminary data.</text>
</comment>
<dbReference type="EMBL" id="RHLD01000030">
    <property type="protein sequence ID" value="TPP54110.1"/>
    <property type="molecule type" value="Genomic_DNA"/>
</dbReference>
<feature type="region of interest" description="Disordered" evidence="1">
    <location>
        <begin position="267"/>
        <end position="304"/>
    </location>
</feature>
<evidence type="ECO:0000313" key="3">
    <source>
        <dbReference type="Proteomes" id="UP000318821"/>
    </source>
</evidence>
<dbReference type="Proteomes" id="UP000318821">
    <property type="component" value="Unassembled WGS sequence"/>
</dbReference>
<organism evidence="2 3">
    <name type="scientific">Leishmania donovani</name>
    <dbReference type="NCBI Taxonomy" id="5661"/>
    <lineage>
        <taxon>Eukaryota</taxon>
        <taxon>Discoba</taxon>
        <taxon>Euglenozoa</taxon>
        <taxon>Kinetoplastea</taxon>
        <taxon>Metakinetoplastina</taxon>
        <taxon>Trypanosomatida</taxon>
        <taxon>Trypanosomatidae</taxon>
        <taxon>Leishmaniinae</taxon>
        <taxon>Leishmania</taxon>
    </lineage>
</organism>
<reference evidence="3" key="1">
    <citation type="submission" date="2019-02" db="EMBL/GenBank/DDBJ databases">
        <title>FDA dAtabase for Regulatory Grade micrObial Sequences (FDA-ARGOS): Supporting development and validation of Infectious Disease Dx tests.</title>
        <authorList>
            <person name="Duncan R."/>
            <person name="Fisher C."/>
            <person name="Tallon L."/>
            <person name="Sadzewicz L."/>
            <person name="Sengamalay N."/>
            <person name="Ott S."/>
            <person name="Godinez A."/>
            <person name="Nagaraj S."/>
            <person name="Vavikolanu K."/>
            <person name="Vyas G."/>
            <person name="Nadendla S."/>
            <person name="Aluvathingal J."/>
            <person name="Sichtig H."/>
        </authorList>
    </citation>
    <scope>NUCLEOTIDE SEQUENCE [LARGE SCALE GENOMIC DNA]</scope>
    <source>
        <strain evidence="3">FDAARGOS_360</strain>
    </source>
</reference>
<dbReference type="AlphaFoldDB" id="A0A504Y6Y5"/>
<name>A0A504Y6Y5_LEIDO</name>
<evidence type="ECO:0000256" key="1">
    <source>
        <dbReference type="SAM" id="MobiDB-lite"/>
    </source>
</evidence>
<gene>
    <name evidence="2" type="ORF">CGC20_16610</name>
</gene>
<evidence type="ECO:0000313" key="2">
    <source>
        <dbReference type="EMBL" id="TPP54110.1"/>
    </source>
</evidence>
<dbReference type="VEuPathDB" id="TriTrypDB:LdBPK_220390.1"/>